<organism evidence="1 2">
    <name type="scientific">Macrolepiota fuliginosa MF-IS2</name>
    <dbReference type="NCBI Taxonomy" id="1400762"/>
    <lineage>
        <taxon>Eukaryota</taxon>
        <taxon>Fungi</taxon>
        <taxon>Dikarya</taxon>
        <taxon>Basidiomycota</taxon>
        <taxon>Agaricomycotina</taxon>
        <taxon>Agaricomycetes</taxon>
        <taxon>Agaricomycetidae</taxon>
        <taxon>Agaricales</taxon>
        <taxon>Agaricineae</taxon>
        <taxon>Agaricaceae</taxon>
        <taxon>Macrolepiota</taxon>
    </lineage>
</organism>
<name>A0A9P5XAM6_9AGAR</name>
<gene>
    <name evidence="1" type="ORF">P691DRAFT_160739</name>
</gene>
<dbReference type="Proteomes" id="UP000807342">
    <property type="component" value="Unassembled WGS sequence"/>
</dbReference>
<evidence type="ECO:0000313" key="2">
    <source>
        <dbReference type="Proteomes" id="UP000807342"/>
    </source>
</evidence>
<accession>A0A9P5XAM6</accession>
<protein>
    <submittedName>
        <fullName evidence="1">Uncharacterized protein</fullName>
    </submittedName>
</protein>
<keyword evidence="2" id="KW-1185">Reference proteome</keyword>
<sequence length="218" mass="24427">MYSFLPDEILKEILTPALQISDASFACIGSNSPFSRYQQSTSAYLLVCKDWLRVATPLLYNVVILRSKAQMQALERALKSTKELGGFIKKLRIESGHCASLQHILKAAQNLTDLFLSFDIYSQDTVLGLCKGLQHIQPRRAIFYLSESYGGFNQKNEQVTSALATLMPKWTKLTKVVVSIGYLGTHSEVTSSMLDCVSYSNDFSKYQASRRLYSKGIV</sequence>
<evidence type="ECO:0000313" key="1">
    <source>
        <dbReference type="EMBL" id="KAF9446789.1"/>
    </source>
</evidence>
<dbReference type="EMBL" id="MU151229">
    <property type="protein sequence ID" value="KAF9446789.1"/>
    <property type="molecule type" value="Genomic_DNA"/>
</dbReference>
<dbReference type="AlphaFoldDB" id="A0A9P5XAM6"/>
<proteinExistence type="predicted"/>
<reference evidence="1" key="1">
    <citation type="submission" date="2020-11" db="EMBL/GenBank/DDBJ databases">
        <authorList>
            <consortium name="DOE Joint Genome Institute"/>
            <person name="Ahrendt S."/>
            <person name="Riley R."/>
            <person name="Andreopoulos W."/>
            <person name="Labutti K."/>
            <person name="Pangilinan J."/>
            <person name="Ruiz-Duenas F.J."/>
            <person name="Barrasa J.M."/>
            <person name="Sanchez-Garcia M."/>
            <person name="Camarero S."/>
            <person name="Miyauchi S."/>
            <person name="Serrano A."/>
            <person name="Linde D."/>
            <person name="Babiker R."/>
            <person name="Drula E."/>
            <person name="Ayuso-Fernandez I."/>
            <person name="Pacheco R."/>
            <person name="Padilla G."/>
            <person name="Ferreira P."/>
            <person name="Barriuso J."/>
            <person name="Kellner H."/>
            <person name="Castanera R."/>
            <person name="Alfaro M."/>
            <person name="Ramirez L."/>
            <person name="Pisabarro A.G."/>
            <person name="Kuo A."/>
            <person name="Tritt A."/>
            <person name="Lipzen A."/>
            <person name="He G."/>
            <person name="Yan M."/>
            <person name="Ng V."/>
            <person name="Cullen D."/>
            <person name="Martin F."/>
            <person name="Rosso M.-N."/>
            <person name="Henrissat B."/>
            <person name="Hibbett D."/>
            <person name="Martinez A.T."/>
            <person name="Grigoriev I.V."/>
        </authorList>
    </citation>
    <scope>NUCLEOTIDE SEQUENCE</scope>
    <source>
        <strain evidence="1">MF-IS2</strain>
    </source>
</reference>
<comment type="caution">
    <text evidence="1">The sequence shown here is derived from an EMBL/GenBank/DDBJ whole genome shotgun (WGS) entry which is preliminary data.</text>
</comment>
<dbReference type="OrthoDB" id="2786563at2759"/>